<organism evidence="2 3">
    <name type="scientific">Lentilactobacillus senioris DSM 24302 = JCM 17472</name>
    <dbReference type="NCBI Taxonomy" id="1423802"/>
    <lineage>
        <taxon>Bacteria</taxon>
        <taxon>Bacillati</taxon>
        <taxon>Bacillota</taxon>
        <taxon>Bacilli</taxon>
        <taxon>Lactobacillales</taxon>
        <taxon>Lactobacillaceae</taxon>
        <taxon>Lentilactobacillus</taxon>
    </lineage>
</organism>
<dbReference type="Pfam" id="PF06114">
    <property type="entry name" value="Peptidase_M78"/>
    <property type="match status" value="1"/>
</dbReference>
<sequence length="135" mass="15516">MHDLIKNTIKTMIRRYGTADPFVIAEKLNIDVRWVNFGERPFGKTFYDEHAPVVMLNKSLKYKPQRYFTLAHEIGHVVMHADLNGYYTGRLSYGPLELQASEFASGLLALLYVEENGVGPEYRSDLVHAYGYPEE</sequence>
<dbReference type="EMBL" id="AYZR01000008">
    <property type="protein sequence ID" value="KRM93529.1"/>
    <property type="molecule type" value="Genomic_DNA"/>
</dbReference>
<dbReference type="RefSeq" id="WP_056978138.1">
    <property type="nucleotide sequence ID" value="NZ_AYZR01000008.1"/>
</dbReference>
<dbReference type="Gene3D" id="1.10.10.2910">
    <property type="match status" value="1"/>
</dbReference>
<evidence type="ECO:0000259" key="1">
    <source>
        <dbReference type="Pfam" id="PF06114"/>
    </source>
</evidence>
<dbReference type="InterPro" id="IPR010359">
    <property type="entry name" value="IrrE_HExxH"/>
</dbReference>
<dbReference type="Proteomes" id="UP000051256">
    <property type="component" value="Unassembled WGS sequence"/>
</dbReference>
<dbReference type="PATRIC" id="fig|1423802.4.peg.244"/>
<gene>
    <name evidence="2" type="ORF">FC56_GL000241</name>
</gene>
<dbReference type="AlphaFoldDB" id="A0A0R2CZJ6"/>
<name>A0A0R2CZJ6_9LACO</name>
<dbReference type="STRING" id="1423802.FC56_GL000241"/>
<reference evidence="2 3" key="1">
    <citation type="journal article" date="2015" name="Genome Announc.">
        <title>Expanding the biotechnology potential of lactobacilli through comparative genomics of 213 strains and associated genera.</title>
        <authorList>
            <person name="Sun Z."/>
            <person name="Harris H.M."/>
            <person name="McCann A."/>
            <person name="Guo C."/>
            <person name="Argimon S."/>
            <person name="Zhang W."/>
            <person name="Yang X."/>
            <person name="Jeffery I.B."/>
            <person name="Cooney J.C."/>
            <person name="Kagawa T.F."/>
            <person name="Liu W."/>
            <person name="Song Y."/>
            <person name="Salvetti E."/>
            <person name="Wrobel A."/>
            <person name="Rasinkangas P."/>
            <person name="Parkhill J."/>
            <person name="Rea M.C."/>
            <person name="O'Sullivan O."/>
            <person name="Ritari J."/>
            <person name="Douillard F.P."/>
            <person name="Paul Ross R."/>
            <person name="Yang R."/>
            <person name="Briner A.E."/>
            <person name="Felis G.E."/>
            <person name="de Vos W.M."/>
            <person name="Barrangou R."/>
            <person name="Klaenhammer T.R."/>
            <person name="Caufield P.W."/>
            <person name="Cui Y."/>
            <person name="Zhang H."/>
            <person name="O'Toole P.W."/>
        </authorList>
    </citation>
    <scope>NUCLEOTIDE SEQUENCE [LARGE SCALE GENOMIC DNA]</scope>
    <source>
        <strain evidence="2 3">DSM 24302</strain>
    </source>
</reference>
<accession>A0A0R2CZJ6</accession>
<evidence type="ECO:0000313" key="3">
    <source>
        <dbReference type="Proteomes" id="UP000051256"/>
    </source>
</evidence>
<protein>
    <recommendedName>
        <fullName evidence="1">IrrE N-terminal-like domain-containing protein</fullName>
    </recommendedName>
</protein>
<dbReference type="SUPFAM" id="SSF55486">
    <property type="entry name" value="Metalloproteases ('zincins'), catalytic domain"/>
    <property type="match status" value="1"/>
</dbReference>
<proteinExistence type="predicted"/>
<keyword evidence="3" id="KW-1185">Reference proteome</keyword>
<feature type="domain" description="IrrE N-terminal-like" evidence="1">
    <location>
        <begin position="25"/>
        <end position="108"/>
    </location>
</feature>
<evidence type="ECO:0000313" key="2">
    <source>
        <dbReference type="EMBL" id="KRM93529.1"/>
    </source>
</evidence>
<comment type="caution">
    <text evidence="2">The sequence shown here is derived from an EMBL/GenBank/DDBJ whole genome shotgun (WGS) entry which is preliminary data.</text>
</comment>